<dbReference type="Proteomes" id="UP000594014">
    <property type="component" value="Chromosome"/>
</dbReference>
<reference evidence="1" key="1">
    <citation type="submission" date="2019-08" db="EMBL/GenBank/DDBJ databases">
        <title>Genome sequence of Clostridiales bacterium MT110.</title>
        <authorList>
            <person name="Cao J."/>
        </authorList>
    </citation>
    <scope>NUCLEOTIDE SEQUENCE</scope>
    <source>
        <strain evidence="1">MT110</strain>
    </source>
</reference>
<keyword evidence="2" id="KW-1185">Reference proteome</keyword>
<proteinExistence type="predicted"/>
<evidence type="ECO:0000313" key="1">
    <source>
        <dbReference type="EMBL" id="QOX65172.1"/>
    </source>
</evidence>
<protein>
    <submittedName>
        <fullName evidence="1">Uncharacterized protein</fullName>
    </submittedName>
</protein>
<name>A0ACD1AFA6_9FIRM</name>
<dbReference type="EMBL" id="CP042469">
    <property type="protein sequence ID" value="QOX65172.1"/>
    <property type="molecule type" value="Genomic_DNA"/>
</dbReference>
<accession>A0ACD1AFA6</accession>
<sequence length="98" mass="11125">MKETVEELIQEAILELNEQLDEDRKISYSEDLKLIGVNAALESISFVTLIAILEDLISDRLGKNILIVNDRAFSQERSPFRSVESLSDYVTGLLHETE</sequence>
<evidence type="ECO:0000313" key="2">
    <source>
        <dbReference type="Proteomes" id="UP000594014"/>
    </source>
</evidence>
<organism evidence="1 2">
    <name type="scientific">Anoxybacterium hadale</name>
    <dbReference type="NCBI Taxonomy" id="3408580"/>
    <lineage>
        <taxon>Bacteria</taxon>
        <taxon>Bacillati</taxon>
        <taxon>Bacillota</taxon>
        <taxon>Clostridia</taxon>
        <taxon>Peptostreptococcales</taxon>
        <taxon>Anaerovoracaceae</taxon>
        <taxon>Anoxybacterium</taxon>
    </lineage>
</organism>
<gene>
    <name evidence="1" type="ORF">FRZ06_18360</name>
</gene>